<gene>
    <name evidence="12" type="ORF">UV42_C0022G0003</name>
</gene>
<keyword evidence="5 10" id="KW-0648">Protein biosynthesis</keyword>
<comment type="caution">
    <text evidence="12">The sequence shown here is derived from an EMBL/GenBank/DDBJ whole genome shotgun (WGS) entry which is preliminary data.</text>
</comment>
<dbReference type="EMBL" id="LCEK01000022">
    <property type="protein sequence ID" value="KKS71673.1"/>
    <property type="molecule type" value="Genomic_DNA"/>
</dbReference>
<evidence type="ECO:0000313" key="13">
    <source>
        <dbReference type="Proteomes" id="UP000033867"/>
    </source>
</evidence>
<sequence length="393" mass="44108">MAISTDKDKIIELLTRGVEEIIDRKHLMERLESGKELRVKLGIDPTSPNLHLGRSIPLLKLRDFQELGHKVVFIVGDATGVIGDTSDKDSERPMLTREDVEKNLQSYKEQVGKILNLEKTEFRHNSEWLNKLSYEEIGEHANVFSVSEFISRDNIRRRLEAGTRVSLREVLYPLMQGYDSVAIEADVELGGTDQRFNLLAGRTLQSHFGQEPQDIIMNPLVAGTDGRKMSSSWGNTVNLTDEPNDMFGKIMSVPDDLIIPYFTYMTRVPMSEVEEYTQAMKEGGNPRDYKMLLGKAIVSFYHSADAADAAEAAFVNTFTNKQVPDEMPELSPASRNIVDVLVEAGFATSKGEARRAIDGNGVRINDDVVTSYDMEVKSGDVVNKGKRSFLRIR</sequence>
<dbReference type="InterPro" id="IPR002305">
    <property type="entry name" value="aa-tRNA-synth_Ic"/>
</dbReference>
<dbReference type="InterPro" id="IPR002942">
    <property type="entry name" value="S4_RNA-bd"/>
</dbReference>
<dbReference type="InterPro" id="IPR002307">
    <property type="entry name" value="Tyr-tRNA-ligase"/>
</dbReference>
<evidence type="ECO:0000256" key="3">
    <source>
        <dbReference type="ARBA" id="ARBA00022741"/>
    </source>
</evidence>
<keyword evidence="2 10" id="KW-0436">Ligase</keyword>
<protein>
    <recommendedName>
        <fullName evidence="1 8">Tyrosine--tRNA ligase</fullName>
        <ecNumber evidence="1 8">6.1.1.1</ecNumber>
    </recommendedName>
</protein>
<dbReference type="PANTHER" id="PTHR11766:SF1">
    <property type="entry name" value="TYROSINE--TRNA LIGASE"/>
    <property type="match status" value="1"/>
</dbReference>
<keyword evidence="9" id="KW-0694">RNA-binding</keyword>
<dbReference type="Proteomes" id="UP000033867">
    <property type="component" value="Unassembled WGS sequence"/>
</dbReference>
<dbReference type="PROSITE" id="PS50889">
    <property type="entry name" value="S4"/>
    <property type="match status" value="1"/>
</dbReference>
<dbReference type="GO" id="GO:0005524">
    <property type="term" value="F:ATP binding"/>
    <property type="evidence" value="ECO:0007669"/>
    <property type="project" value="UniProtKB-KW"/>
</dbReference>
<accession>A0A0G1EAR1</accession>
<keyword evidence="4 10" id="KW-0067">ATP-binding</keyword>
<reference evidence="12 13" key="1">
    <citation type="journal article" date="2015" name="Nature">
        <title>rRNA introns, odd ribosomes, and small enigmatic genomes across a large radiation of phyla.</title>
        <authorList>
            <person name="Brown C.T."/>
            <person name="Hug L.A."/>
            <person name="Thomas B.C."/>
            <person name="Sharon I."/>
            <person name="Castelle C.J."/>
            <person name="Singh A."/>
            <person name="Wilkins M.J."/>
            <person name="Williams K.H."/>
            <person name="Banfield J.F."/>
        </authorList>
    </citation>
    <scope>NUCLEOTIDE SEQUENCE [LARGE SCALE GENOMIC DNA]</scope>
</reference>
<dbReference type="Gene3D" id="3.40.50.620">
    <property type="entry name" value="HUPs"/>
    <property type="match status" value="1"/>
</dbReference>
<keyword evidence="3 10" id="KW-0547">Nucleotide-binding</keyword>
<dbReference type="GO" id="GO:0006437">
    <property type="term" value="P:tyrosyl-tRNA aminoacylation"/>
    <property type="evidence" value="ECO:0007669"/>
    <property type="project" value="UniProtKB-UniRule"/>
</dbReference>
<dbReference type="EC" id="6.1.1.1" evidence="1 8"/>
<evidence type="ECO:0000256" key="7">
    <source>
        <dbReference type="ARBA" id="ARBA00048248"/>
    </source>
</evidence>
<evidence type="ECO:0000256" key="2">
    <source>
        <dbReference type="ARBA" id="ARBA00022598"/>
    </source>
</evidence>
<dbReference type="NCBIfam" id="TIGR00234">
    <property type="entry name" value="tyrS"/>
    <property type="match status" value="1"/>
</dbReference>
<dbReference type="SUPFAM" id="SSF52374">
    <property type="entry name" value="Nucleotidylyl transferase"/>
    <property type="match status" value="1"/>
</dbReference>
<dbReference type="InterPro" id="IPR024088">
    <property type="entry name" value="Tyr-tRNA-ligase_bac-type"/>
</dbReference>
<evidence type="ECO:0000313" key="12">
    <source>
        <dbReference type="EMBL" id="KKS71673.1"/>
    </source>
</evidence>
<dbReference type="PATRIC" id="fig|1619052.3.peg.528"/>
<dbReference type="PRINTS" id="PR01040">
    <property type="entry name" value="TRNASYNTHTYR"/>
</dbReference>
<proteinExistence type="inferred from homology"/>
<feature type="domain" description="RNA-binding S4" evidence="11">
    <location>
        <begin position="335"/>
        <end position="391"/>
    </location>
</feature>
<dbReference type="SMART" id="SM00363">
    <property type="entry name" value="S4"/>
    <property type="match status" value="1"/>
</dbReference>
<dbReference type="CDD" id="cd00805">
    <property type="entry name" value="TyrRS_core"/>
    <property type="match status" value="1"/>
</dbReference>
<dbReference type="GO" id="GO:0003723">
    <property type="term" value="F:RNA binding"/>
    <property type="evidence" value="ECO:0007669"/>
    <property type="project" value="UniProtKB-KW"/>
</dbReference>
<evidence type="ECO:0000256" key="10">
    <source>
        <dbReference type="RuleBase" id="RU363036"/>
    </source>
</evidence>
<dbReference type="Gene3D" id="3.10.290.10">
    <property type="entry name" value="RNA-binding S4 domain"/>
    <property type="match status" value="1"/>
</dbReference>
<evidence type="ECO:0000256" key="5">
    <source>
        <dbReference type="ARBA" id="ARBA00022917"/>
    </source>
</evidence>
<dbReference type="Gene3D" id="1.10.240.10">
    <property type="entry name" value="Tyrosyl-Transfer RNA Synthetase"/>
    <property type="match status" value="1"/>
</dbReference>
<dbReference type="AlphaFoldDB" id="A0A0G1EAR1"/>
<evidence type="ECO:0000256" key="6">
    <source>
        <dbReference type="ARBA" id="ARBA00023146"/>
    </source>
</evidence>
<evidence type="ECO:0000256" key="8">
    <source>
        <dbReference type="NCBIfam" id="TIGR00234"/>
    </source>
</evidence>
<keyword evidence="6 10" id="KW-0030">Aminoacyl-tRNA synthetase</keyword>
<evidence type="ECO:0000259" key="11">
    <source>
        <dbReference type="SMART" id="SM00363"/>
    </source>
</evidence>
<evidence type="ECO:0000256" key="4">
    <source>
        <dbReference type="ARBA" id="ARBA00022840"/>
    </source>
</evidence>
<comment type="similarity">
    <text evidence="10">Belongs to the class-I aminoacyl-tRNA synthetase family.</text>
</comment>
<comment type="catalytic activity">
    <reaction evidence="7">
        <text>tRNA(Tyr) + L-tyrosine + ATP = L-tyrosyl-tRNA(Tyr) + AMP + diphosphate + H(+)</text>
        <dbReference type="Rhea" id="RHEA:10220"/>
        <dbReference type="Rhea" id="RHEA-COMP:9706"/>
        <dbReference type="Rhea" id="RHEA-COMP:9707"/>
        <dbReference type="ChEBI" id="CHEBI:15378"/>
        <dbReference type="ChEBI" id="CHEBI:30616"/>
        <dbReference type="ChEBI" id="CHEBI:33019"/>
        <dbReference type="ChEBI" id="CHEBI:58315"/>
        <dbReference type="ChEBI" id="CHEBI:78442"/>
        <dbReference type="ChEBI" id="CHEBI:78536"/>
        <dbReference type="ChEBI" id="CHEBI:456215"/>
        <dbReference type="EC" id="6.1.1.1"/>
    </reaction>
</comment>
<dbReference type="InterPro" id="IPR014729">
    <property type="entry name" value="Rossmann-like_a/b/a_fold"/>
</dbReference>
<name>A0A0G1EAR1_9BACT</name>
<dbReference type="InterPro" id="IPR036986">
    <property type="entry name" value="S4_RNA-bd_sf"/>
</dbReference>
<dbReference type="PANTHER" id="PTHR11766">
    <property type="entry name" value="TYROSYL-TRNA SYNTHETASE"/>
    <property type="match status" value="1"/>
</dbReference>
<dbReference type="GO" id="GO:0004831">
    <property type="term" value="F:tyrosine-tRNA ligase activity"/>
    <property type="evidence" value="ECO:0007669"/>
    <property type="project" value="UniProtKB-UniRule"/>
</dbReference>
<dbReference type="Pfam" id="PF00579">
    <property type="entry name" value="tRNA-synt_1b"/>
    <property type="match status" value="1"/>
</dbReference>
<evidence type="ECO:0000256" key="9">
    <source>
        <dbReference type="PROSITE-ProRule" id="PRU00182"/>
    </source>
</evidence>
<evidence type="ECO:0000256" key="1">
    <source>
        <dbReference type="ARBA" id="ARBA00013160"/>
    </source>
</evidence>
<dbReference type="CDD" id="cd00165">
    <property type="entry name" value="S4"/>
    <property type="match status" value="1"/>
</dbReference>
<dbReference type="Pfam" id="PF01479">
    <property type="entry name" value="S4"/>
    <property type="match status" value="1"/>
</dbReference>
<organism evidence="12 13">
    <name type="scientific">Candidatus Magasanikbacteria bacterium GW2011_GWE2_42_7</name>
    <dbReference type="NCBI Taxonomy" id="1619052"/>
    <lineage>
        <taxon>Bacteria</taxon>
        <taxon>Candidatus Magasanikiibacteriota</taxon>
    </lineage>
</organism>
<dbReference type="SUPFAM" id="SSF55174">
    <property type="entry name" value="Alpha-L RNA-binding motif"/>
    <property type="match status" value="1"/>
</dbReference>
<dbReference type="GO" id="GO:0005829">
    <property type="term" value="C:cytosol"/>
    <property type="evidence" value="ECO:0007669"/>
    <property type="project" value="TreeGrafter"/>
</dbReference>